<proteinExistence type="predicted"/>
<dbReference type="KEGG" id="pbk:Back11_43140"/>
<accession>A0A3G9JIV8</accession>
<evidence type="ECO:0000313" key="1">
    <source>
        <dbReference type="EMBL" id="BBH22969.1"/>
    </source>
</evidence>
<dbReference type="SUPFAM" id="SSF75569">
    <property type="entry name" value="Archaeal IMP cyclohydrolase PurO"/>
    <property type="match status" value="1"/>
</dbReference>
<reference evidence="1 2" key="1">
    <citation type="submission" date="2018-11" db="EMBL/GenBank/DDBJ databases">
        <title>Complete genome sequence of Paenibacillus baekrokdamisoli strain KCTC 33723.</title>
        <authorList>
            <person name="Kang S.W."/>
            <person name="Lee K.C."/>
            <person name="Kim K.K."/>
            <person name="Kim J.S."/>
            <person name="Kim D.S."/>
            <person name="Ko S.H."/>
            <person name="Yang S.H."/>
            <person name="Lee J.S."/>
        </authorList>
    </citation>
    <scope>NUCLEOTIDE SEQUENCE [LARGE SCALE GENOMIC DNA]</scope>
    <source>
        <strain evidence="1 2">KCTC 33723</strain>
    </source>
</reference>
<organism evidence="1 2">
    <name type="scientific">Paenibacillus baekrokdamisoli</name>
    <dbReference type="NCBI Taxonomy" id="1712516"/>
    <lineage>
        <taxon>Bacteria</taxon>
        <taxon>Bacillati</taxon>
        <taxon>Bacillota</taxon>
        <taxon>Bacilli</taxon>
        <taxon>Bacillales</taxon>
        <taxon>Paenibacillaceae</taxon>
        <taxon>Paenibacillus</taxon>
    </lineage>
</organism>
<dbReference type="InterPro" id="IPR020600">
    <property type="entry name" value="IMP_cyclohydrolase-like"/>
</dbReference>
<dbReference type="InterPro" id="IPR036795">
    <property type="entry name" value="IMP_cyclohydrolase-like_sf"/>
</dbReference>
<dbReference type="RefSeq" id="WP_125661893.1">
    <property type="nucleotide sequence ID" value="NZ_AP019308.1"/>
</dbReference>
<keyword evidence="2" id="KW-1185">Reference proteome</keyword>
<dbReference type="Gene3D" id="3.60.20.20">
    <property type="entry name" value="Inosine monophosphate cyclohydrolase-like"/>
    <property type="match status" value="1"/>
</dbReference>
<dbReference type="Proteomes" id="UP000275368">
    <property type="component" value="Chromosome"/>
</dbReference>
<gene>
    <name evidence="1" type="ORF">Back11_43140</name>
</gene>
<protein>
    <submittedName>
        <fullName evidence="1">Uncharacterized protein</fullName>
    </submittedName>
</protein>
<dbReference type="EMBL" id="AP019308">
    <property type="protein sequence ID" value="BBH22969.1"/>
    <property type="molecule type" value="Genomic_DNA"/>
</dbReference>
<dbReference type="OrthoDB" id="2676808at2"/>
<dbReference type="GO" id="GO:0003937">
    <property type="term" value="F:IMP cyclohydrolase activity"/>
    <property type="evidence" value="ECO:0007669"/>
    <property type="project" value="InterPro"/>
</dbReference>
<dbReference type="Pfam" id="PF07826">
    <property type="entry name" value="IMP_cyclohyd"/>
    <property type="match status" value="1"/>
</dbReference>
<sequence>MSIHQLLRDNITLLQENAYPGRGIIIGMTPSRAHYVQVYWIMGRSENSRNRIFEIEGDFVKNKAFDESKMIDPSLIIYYPLKKINDIHIISNGDQTETIVDGLKSAETFESSLCTREYEPDAPHFTPRISGIIDISNKNYKLSILKSSRNRPEICVRNFYNYDKFVPGEGHCIHTYSKEVDGTLFSYNGEPFEVPLVEDIEEVKNYYWNILNPQNRISLLVKFIDTTTSQETISLVNKNFERN</sequence>
<name>A0A3G9JIV8_9BACL</name>
<dbReference type="AlphaFoldDB" id="A0A3G9JIV8"/>
<dbReference type="GO" id="GO:0006188">
    <property type="term" value="P:IMP biosynthetic process"/>
    <property type="evidence" value="ECO:0007669"/>
    <property type="project" value="InterPro"/>
</dbReference>
<evidence type="ECO:0000313" key="2">
    <source>
        <dbReference type="Proteomes" id="UP000275368"/>
    </source>
</evidence>